<dbReference type="RefSeq" id="WP_015799388.1">
    <property type="nucleotide sequence ID" value="NC_013124.1"/>
</dbReference>
<dbReference type="PANTHER" id="PTHR37463:SF1">
    <property type="entry name" value="DUF2256 DOMAIN-CONTAINING PROTEIN"/>
    <property type="match status" value="1"/>
</dbReference>
<dbReference type="HOGENOM" id="CLU_133948_0_0_11"/>
<dbReference type="SUPFAM" id="SSF46785">
    <property type="entry name" value="Winged helix' DNA-binding domain"/>
    <property type="match status" value="1"/>
</dbReference>
<dbReference type="PANTHER" id="PTHR37463">
    <property type="entry name" value="GSL3115 PROTEIN"/>
    <property type="match status" value="1"/>
</dbReference>
<feature type="region of interest" description="Disordered" evidence="1">
    <location>
        <begin position="114"/>
        <end position="140"/>
    </location>
</feature>
<evidence type="ECO:0008006" key="4">
    <source>
        <dbReference type="Google" id="ProtNLM"/>
    </source>
</evidence>
<dbReference type="InterPro" id="IPR036388">
    <property type="entry name" value="WH-like_DNA-bd_sf"/>
</dbReference>
<dbReference type="InterPro" id="IPR021660">
    <property type="entry name" value="DUF3253"/>
</dbReference>
<protein>
    <recommendedName>
        <fullName evidence="4">DUF2256 and DUF3253 domain-containing protein</fullName>
    </recommendedName>
</protein>
<dbReference type="InterPro" id="IPR017136">
    <property type="entry name" value="UCP037205"/>
</dbReference>
<evidence type="ECO:0000256" key="1">
    <source>
        <dbReference type="SAM" id="MobiDB-lite"/>
    </source>
</evidence>
<reference evidence="2 3" key="1">
    <citation type="journal article" date="2009" name="Stand. Genomic Sci.">
        <title>Complete genome sequence of Acidimicrobium ferrooxidans type strain (ICP).</title>
        <authorList>
            <person name="Clum A."/>
            <person name="Nolan M."/>
            <person name="Lang E."/>
            <person name="Glavina Del Rio T."/>
            <person name="Tice H."/>
            <person name="Copeland A."/>
            <person name="Cheng J.F."/>
            <person name="Lucas S."/>
            <person name="Chen F."/>
            <person name="Bruce D."/>
            <person name="Goodwin L."/>
            <person name="Pitluck S."/>
            <person name="Ivanova N."/>
            <person name="Mavrommatis K."/>
            <person name="Mikhailova N."/>
            <person name="Pati A."/>
            <person name="Chen A."/>
            <person name="Palaniappan K."/>
            <person name="Goker M."/>
            <person name="Spring S."/>
            <person name="Land M."/>
            <person name="Hauser L."/>
            <person name="Chang Y.J."/>
            <person name="Jeffries C.C."/>
            <person name="Chain P."/>
            <person name="Bristow J."/>
            <person name="Eisen J.A."/>
            <person name="Markowitz V."/>
            <person name="Hugenholtz P."/>
            <person name="Kyrpides N.C."/>
            <person name="Klenk H.P."/>
            <person name="Lapidus A."/>
        </authorList>
    </citation>
    <scope>NUCLEOTIDE SEQUENCE [LARGE SCALE GENOMIC DNA]</scope>
    <source>
        <strain evidence="3">DSM 10331 / JCM 15462 / NBRC 103882 / ICP</strain>
    </source>
</reference>
<proteinExistence type="predicted"/>
<dbReference type="Pfam" id="PF11625">
    <property type="entry name" value="DUF3253"/>
    <property type="match status" value="1"/>
</dbReference>
<dbReference type="OrthoDB" id="34459at2"/>
<dbReference type="InterPro" id="IPR036390">
    <property type="entry name" value="WH_DNA-bd_sf"/>
</dbReference>
<dbReference type="EMBL" id="CP001631">
    <property type="protein sequence ID" value="ACU54912.1"/>
    <property type="molecule type" value="Genomic_DNA"/>
</dbReference>
<dbReference type="Gene3D" id="1.10.10.10">
    <property type="entry name" value="Winged helix-like DNA-binding domain superfamily/Winged helix DNA-binding domain"/>
    <property type="match status" value="1"/>
</dbReference>
<dbReference type="KEGG" id="afo:Afer_2010"/>
<dbReference type="Proteomes" id="UP000000771">
    <property type="component" value="Chromosome"/>
</dbReference>
<sequence length="140" mass="15454">MARSRRSPTKGAVPAKVCATCGRVMTWRRRWERTWDEVRYCSDACRRAKSRAIDVALEGAICDLLVGRRPGGSICPSEAARAVGGDRWRELVEPARAAARRLATRNVVEITQHGRPVDPATARGPIRIRLSTQQAPPPEA</sequence>
<keyword evidence="3" id="KW-1185">Reference proteome</keyword>
<organism evidence="2 3">
    <name type="scientific">Acidimicrobium ferrooxidans (strain DSM 10331 / JCM 15462 / NBRC 103882 / ICP)</name>
    <dbReference type="NCBI Taxonomy" id="525909"/>
    <lineage>
        <taxon>Bacteria</taxon>
        <taxon>Bacillati</taxon>
        <taxon>Actinomycetota</taxon>
        <taxon>Acidimicrobiia</taxon>
        <taxon>Acidimicrobiales</taxon>
        <taxon>Acidimicrobiaceae</taxon>
        <taxon>Acidimicrobium</taxon>
    </lineage>
</organism>
<dbReference type="eggNOG" id="COG4338">
    <property type="taxonomic scope" value="Bacteria"/>
</dbReference>
<dbReference type="Pfam" id="PF10013">
    <property type="entry name" value="DUF2256"/>
    <property type="match status" value="1"/>
</dbReference>
<accession>C7M2C3</accession>
<dbReference type="STRING" id="525909.Afer_2010"/>
<dbReference type="AlphaFoldDB" id="C7M2C3"/>
<name>C7M2C3_ACIFD</name>
<evidence type="ECO:0000313" key="3">
    <source>
        <dbReference type="Proteomes" id="UP000000771"/>
    </source>
</evidence>
<evidence type="ECO:0000313" key="2">
    <source>
        <dbReference type="EMBL" id="ACU54912.1"/>
    </source>
</evidence>
<gene>
    <name evidence="2" type="ordered locus">Afer_2010</name>
</gene>